<dbReference type="InterPro" id="IPR036397">
    <property type="entry name" value="RNaseH_sf"/>
</dbReference>
<dbReference type="InterPro" id="IPR012337">
    <property type="entry name" value="RNaseH-like_sf"/>
</dbReference>
<dbReference type="AlphaFoldDB" id="A0A9N9HEB7"/>
<keyword evidence="2" id="KW-1185">Reference proteome</keyword>
<sequence>MNITFDQIQKIELTTLPKLFILYWDMESCSMRDPGFLLIGEEKNDYVYIIQMNLCLLNNNIDFINAIDQKDLLLKFAELFRYLRPDFEIGYNTGSYD</sequence>
<dbReference type="GO" id="GO:0003676">
    <property type="term" value="F:nucleic acid binding"/>
    <property type="evidence" value="ECO:0007669"/>
    <property type="project" value="InterPro"/>
</dbReference>
<name>A0A9N9HEB7_9GLOM</name>
<reference evidence="1" key="1">
    <citation type="submission" date="2021-06" db="EMBL/GenBank/DDBJ databases">
        <authorList>
            <person name="Kallberg Y."/>
            <person name="Tangrot J."/>
            <person name="Rosling A."/>
        </authorList>
    </citation>
    <scope>NUCLEOTIDE SEQUENCE</scope>
    <source>
        <strain evidence="1">FL966</strain>
    </source>
</reference>
<dbReference type="EMBL" id="CAJVQA010008875">
    <property type="protein sequence ID" value="CAG8678432.1"/>
    <property type="molecule type" value="Genomic_DNA"/>
</dbReference>
<comment type="caution">
    <text evidence="1">The sequence shown here is derived from an EMBL/GenBank/DDBJ whole genome shotgun (WGS) entry which is preliminary data.</text>
</comment>
<accession>A0A9N9HEB7</accession>
<evidence type="ECO:0000313" key="2">
    <source>
        <dbReference type="Proteomes" id="UP000789759"/>
    </source>
</evidence>
<dbReference type="SUPFAM" id="SSF53098">
    <property type="entry name" value="Ribonuclease H-like"/>
    <property type="match status" value="1"/>
</dbReference>
<proteinExistence type="predicted"/>
<dbReference type="Gene3D" id="3.30.420.10">
    <property type="entry name" value="Ribonuclease H-like superfamily/Ribonuclease H"/>
    <property type="match status" value="1"/>
</dbReference>
<evidence type="ECO:0000313" key="1">
    <source>
        <dbReference type="EMBL" id="CAG8678432.1"/>
    </source>
</evidence>
<organism evidence="1 2">
    <name type="scientific">Cetraspora pellucida</name>
    <dbReference type="NCBI Taxonomy" id="1433469"/>
    <lineage>
        <taxon>Eukaryota</taxon>
        <taxon>Fungi</taxon>
        <taxon>Fungi incertae sedis</taxon>
        <taxon>Mucoromycota</taxon>
        <taxon>Glomeromycotina</taxon>
        <taxon>Glomeromycetes</taxon>
        <taxon>Diversisporales</taxon>
        <taxon>Gigasporaceae</taxon>
        <taxon>Cetraspora</taxon>
    </lineage>
</organism>
<dbReference type="Proteomes" id="UP000789759">
    <property type="component" value="Unassembled WGS sequence"/>
</dbReference>
<dbReference type="OrthoDB" id="2473393at2759"/>
<gene>
    <name evidence="1" type="ORF">CPELLU_LOCUS10649</name>
</gene>
<protein>
    <submittedName>
        <fullName evidence="1">21841_t:CDS:1</fullName>
    </submittedName>
</protein>